<sequence length="161" mass="18798">MTVIESHLLLSHLLSLFIVLCIEINSIFSTCDMTSKQLEAASSTYLRLKNERGHWHGQDHNPAIDNFEGERHLAMIELQKALGQSGTSADDIKRLMGEPTKILDQPNDVLLHELKRHNENYRYPQDTKIWVYEWRGNHDFVYFLVSKDNKVIESDWYQALE</sequence>
<evidence type="ECO:0000313" key="2">
    <source>
        <dbReference type="EMBL" id="CAF1225415.1"/>
    </source>
</evidence>
<name>A0A814Y7H5_ADIRI</name>
<protein>
    <submittedName>
        <fullName evidence="2">Uncharacterized protein</fullName>
    </submittedName>
</protein>
<comment type="caution">
    <text evidence="2">The sequence shown here is derived from an EMBL/GenBank/DDBJ whole genome shotgun (WGS) entry which is preliminary data.</text>
</comment>
<dbReference type="AlphaFoldDB" id="A0A814Y7H5"/>
<organism evidence="2 3">
    <name type="scientific">Adineta ricciae</name>
    <name type="common">Rotifer</name>
    <dbReference type="NCBI Taxonomy" id="249248"/>
    <lineage>
        <taxon>Eukaryota</taxon>
        <taxon>Metazoa</taxon>
        <taxon>Spiralia</taxon>
        <taxon>Gnathifera</taxon>
        <taxon>Rotifera</taxon>
        <taxon>Eurotatoria</taxon>
        <taxon>Bdelloidea</taxon>
        <taxon>Adinetida</taxon>
        <taxon>Adinetidae</taxon>
        <taxon>Adineta</taxon>
    </lineage>
</organism>
<dbReference type="EMBL" id="CAJNOJ010000163">
    <property type="protein sequence ID" value="CAF1225415.1"/>
    <property type="molecule type" value="Genomic_DNA"/>
</dbReference>
<keyword evidence="1" id="KW-0732">Signal</keyword>
<dbReference type="Proteomes" id="UP000663852">
    <property type="component" value="Unassembled WGS sequence"/>
</dbReference>
<reference evidence="2" key="1">
    <citation type="submission" date="2021-02" db="EMBL/GenBank/DDBJ databases">
        <authorList>
            <person name="Nowell W R."/>
        </authorList>
    </citation>
    <scope>NUCLEOTIDE SEQUENCE</scope>
</reference>
<evidence type="ECO:0000313" key="3">
    <source>
        <dbReference type="Proteomes" id="UP000663852"/>
    </source>
</evidence>
<feature type="signal peptide" evidence="1">
    <location>
        <begin position="1"/>
        <end position="29"/>
    </location>
</feature>
<feature type="chain" id="PRO_5032281981" evidence="1">
    <location>
        <begin position="30"/>
        <end position="161"/>
    </location>
</feature>
<gene>
    <name evidence="2" type="ORF">EDS130_LOCUS26644</name>
</gene>
<dbReference type="OrthoDB" id="5580129at2759"/>
<proteinExistence type="predicted"/>
<evidence type="ECO:0000256" key="1">
    <source>
        <dbReference type="SAM" id="SignalP"/>
    </source>
</evidence>
<accession>A0A814Y7H5</accession>